<dbReference type="GO" id="GO:0005886">
    <property type="term" value="C:plasma membrane"/>
    <property type="evidence" value="ECO:0007669"/>
    <property type="project" value="UniProtKB-SubCell"/>
</dbReference>
<organism evidence="9 10">
    <name type="scientific">Agaribacter marinus</name>
    <dbReference type="NCBI Taxonomy" id="1431249"/>
    <lineage>
        <taxon>Bacteria</taxon>
        <taxon>Pseudomonadati</taxon>
        <taxon>Pseudomonadota</taxon>
        <taxon>Gammaproteobacteria</taxon>
        <taxon>Alteromonadales</taxon>
        <taxon>Alteromonadaceae</taxon>
        <taxon>Agaribacter</taxon>
    </lineage>
</organism>
<keyword evidence="4" id="KW-1003">Cell membrane</keyword>
<protein>
    <recommendedName>
        <fullName evidence="3">UPF0208 membrane protein YfbV</fullName>
    </recommendedName>
</protein>
<reference evidence="9" key="1">
    <citation type="journal article" date="2014" name="Int. J. Syst. Evol. Microbiol.">
        <title>Complete genome sequence of Corynebacterium casei LMG S-19264T (=DSM 44701T), isolated from a smear-ripened cheese.</title>
        <authorList>
            <consortium name="US DOE Joint Genome Institute (JGI-PGF)"/>
            <person name="Walter F."/>
            <person name="Albersmeier A."/>
            <person name="Kalinowski J."/>
            <person name="Ruckert C."/>
        </authorList>
    </citation>
    <scope>NUCLEOTIDE SEQUENCE</scope>
    <source>
        <strain evidence="9">NBRC 110023</strain>
    </source>
</reference>
<keyword evidence="7" id="KW-1133">Transmembrane helix</keyword>
<dbReference type="Proteomes" id="UP001156601">
    <property type="component" value="Unassembled WGS sequence"/>
</dbReference>
<comment type="similarity">
    <text evidence="2">Belongs to the UPF0208 family.</text>
</comment>
<dbReference type="NCBIfam" id="NF002493">
    <property type="entry name" value="PRK01816.1"/>
    <property type="match status" value="1"/>
</dbReference>
<evidence type="ECO:0000256" key="8">
    <source>
        <dbReference type="ARBA" id="ARBA00023136"/>
    </source>
</evidence>
<dbReference type="Pfam" id="PF04217">
    <property type="entry name" value="DUF412"/>
    <property type="match status" value="1"/>
</dbReference>
<evidence type="ECO:0000256" key="6">
    <source>
        <dbReference type="ARBA" id="ARBA00022692"/>
    </source>
</evidence>
<keyword evidence="8" id="KW-0472">Membrane</keyword>
<proteinExistence type="inferred from homology"/>
<comment type="caution">
    <text evidence="9">The sequence shown here is derived from an EMBL/GenBank/DDBJ whole genome shotgun (WGS) entry which is preliminary data.</text>
</comment>
<sequence length="153" mass="17416">MNVYNMFQFRPSYLKDGHEYMSLWPMKPALYSLFPECRIISATKFGMQVMPPLAVLTVALQLHYLGMAQLPQALVIGIFFFSLPVQGLYWLGHRANQPLPPHILSLYKDVYSKMQAQGCALEKVPAKPSFKALAKLLNSAFKQLDKAFTNQLF</sequence>
<evidence type="ECO:0000313" key="9">
    <source>
        <dbReference type="EMBL" id="GLR69696.1"/>
    </source>
</evidence>
<keyword evidence="6" id="KW-0812">Transmembrane</keyword>
<evidence type="ECO:0000313" key="10">
    <source>
        <dbReference type="Proteomes" id="UP001156601"/>
    </source>
</evidence>
<keyword evidence="5" id="KW-0997">Cell inner membrane</keyword>
<name>A0AA37STP6_9ALTE</name>
<accession>A0AA37STP6</accession>
<dbReference type="AlphaFoldDB" id="A0AA37STP6"/>
<evidence type="ECO:0000256" key="5">
    <source>
        <dbReference type="ARBA" id="ARBA00022519"/>
    </source>
</evidence>
<keyword evidence="10" id="KW-1185">Reference proteome</keyword>
<evidence type="ECO:0000256" key="3">
    <source>
        <dbReference type="ARBA" id="ARBA00018831"/>
    </source>
</evidence>
<evidence type="ECO:0000256" key="2">
    <source>
        <dbReference type="ARBA" id="ARBA00009474"/>
    </source>
</evidence>
<gene>
    <name evidence="9" type="ORF">GCM10007852_06040</name>
</gene>
<comment type="subcellular location">
    <subcellularLocation>
        <location evidence="1">Cell inner membrane</location>
        <topology evidence="1">Multi-pass membrane protein</topology>
    </subcellularLocation>
</comment>
<evidence type="ECO:0000256" key="7">
    <source>
        <dbReference type="ARBA" id="ARBA00022989"/>
    </source>
</evidence>
<reference evidence="9" key="2">
    <citation type="submission" date="2023-01" db="EMBL/GenBank/DDBJ databases">
        <title>Draft genome sequence of Agaribacter marinus strain NBRC 110023.</title>
        <authorList>
            <person name="Sun Q."/>
            <person name="Mori K."/>
        </authorList>
    </citation>
    <scope>NUCLEOTIDE SEQUENCE</scope>
    <source>
        <strain evidence="9">NBRC 110023</strain>
    </source>
</reference>
<evidence type="ECO:0000256" key="4">
    <source>
        <dbReference type="ARBA" id="ARBA00022475"/>
    </source>
</evidence>
<dbReference type="InterPro" id="IPR007334">
    <property type="entry name" value="UPF0208"/>
</dbReference>
<dbReference type="EMBL" id="BSOT01000005">
    <property type="protein sequence ID" value="GLR69696.1"/>
    <property type="molecule type" value="Genomic_DNA"/>
</dbReference>
<evidence type="ECO:0000256" key="1">
    <source>
        <dbReference type="ARBA" id="ARBA00004429"/>
    </source>
</evidence>